<reference evidence="1" key="1">
    <citation type="journal article" date="2020" name="Stud. Mycol.">
        <title>101 Dothideomycetes genomes: a test case for predicting lifestyles and emergence of pathogens.</title>
        <authorList>
            <person name="Haridas S."/>
            <person name="Albert R."/>
            <person name="Binder M."/>
            <person name="Bloem J."/>
            <person name="Labutti K."/>
            <person name="Salamov A."/>
            <person name="Andreopoulos B."/>
            <person name="Baker S."/>
            <person name="Barry K."/>
            <person name="Bills G."/>
            <person name="Bluhm B."/>
            <person name="Cannon C."/>
            <person name="Castanera R."/>
            <person name="Culley D."/>
            <person name="Daum C."/>
            <person name="Ezra D."/>
            <person name="Gonzalez J."/>
            <person name="Henrissat B."/>
            <person name="Kuo A."/>
            <person name="Liang C."/>
            <person name="Lipzen A."/>
            <person name="Lutzoni F."/>
            <person name="Magnuson J."/>
            <person name="Mondo S."/>
            <person name="Nolan M."/>
            <person name="Ohm R."/>
            <person name="Pangilinan J."/>
            <person name="Park H.-J."/>
            <person name="Ramirez L."/>
            <person name="Alfaro M."/>
            <person name="Sun H."/>
            <person name="Tritt A."/>
            <person name="Yoshinaga Y."/>
            <person name="Zwiers L.-H."/>
            <person name="Turgeon B."/>
            <person name="Goodwin S."/>
            <person name="Spatafora J."/>
            <person name="Crous P."/>
            <person name="Grigoriev I."/>
        </authorList>
    </citation>
    <scope>NUCLEOTIDE SEQUENCE</scope>
    <source>
        <strain evidence="1">CBS 269.34</strain>
    </source>
</reference>
<accession>A0A6A6QQZ7</accession>
<keyword evidence="2" id="KW-1185">Reference proteome</keyword>
<gene>
    <name evidence="1" type="ORF">BU16DRAFT_421503</name>
</gene>
<dbReference type="EMBL" id="MU004190">
    <property type="protein sequence ID" value="KAF2494586.1"/>
    <property type="molecule type" value="Genomic_DNA"/>
</dbReference>
<proteinExistence type="predicted"/>
<dbReference type="AlphaFoldDB" id="A0A6A6QQZ7"/>
<dbReference type="Proteomes" id="UP000799750">
    <property type="component" value="Unassembled WGS sequence"/>
</dbReference>
<organism evidence="1 2">
    <name type="scientific">Lophium mytilinum</name>
    <dbReference type="NCBI Taxonomy" id="390894"/>
    <lineage>
        <taxon>Eukaryota</taxon>
        <taxon>Fungi</taxon>
        <taxon>Dikarya</taxon>
        <taxon>Ascomycota</taxon>
        <taxon>Pezizomycotina</taxon>
        <taxon>Dothideomycetes</taxon>
        <taxon>Pleosporomycetidae</taxon>
        <taxon>Mytilinidiales</taxon>
        <taxon>Mytilinidiaceae</taxon>
        <taxon>Lophium</taxon>
    </lineage>
</organism>
<feature type="non-terminal residue" evidence="1">
    <location>
        <position position="146"/>
    </location>
</feature>
<evidence type="ECO:0000313" key="2">
    <source>
        <dbReference type="Proteomes" id="UP000799750"/>
    </source>
</evidence>
<feature type="non-terminal residue" evidence="1">
    <location>
        <position position="1"/>
    </location>
</feature>
<dbReference type="OrthoDB" id="5391053at2759"/>
<name>A0A6A6QQZ7_9PEZI</name>
<sequence>YDFDFESYAKSQINRPDADLRMEYDHIYLLERSKLTRRLIEAEEELEAAIRDARAIGCYWYDYDGTSQCVDHPDDGYRESEEREIAAETDRDRGRIEQWILGQEGPFEDATSISTPHVDEWPIELKKPWDSISMIAEGAERRRIDR</sequence>
<evidence type="ECO:0000313" key="1">
    <source>
        <dbReference type="EMBL" id="KAF2494586.1"/>
    </source>
</evidence>
<protein>
    <submittedName>
        <fullName evidence="1">Uncharacterized protein</fullName>
    </submittedName>
</protein>